<evidence type="ECO:0000313" key="1">
    <source>
        <dbReference type="EMBL" id="CAF4992795.1"/>
    </source>
</evidence>
<name>A0A822AAQ6_9BILA</name>
<organism evidence="1 2">
    <name type="scientific">Rotaria socialis</name>
    <dbReference type="NCBI Taxonomy" id="392032"/>
    <lineage>
        <taxon>Eukaryota</taxon>
        <taxon>Metazoa</taxon>
        <taxon>Spiralia</taxon>
        <taxon>Gnathifera</taxon>
        <taxon>Rotifera</taxon>
        <taxon>Eurotatoria</taxon>
        <taxon>Bdelloidea</taxon>
        <taxon>Philodinida</taxon>
        <taxon>Philodinidae</taxon>
        <taxon>Rotaria</taxon>
    </lineage>
</organism>
<dbReference type="Proteomes" id="UP000663848">
    <property type="component" value="Unassembled WGS sequence"/>
</dbReference>
<evidence type="ECO:0000313" key="2">
    <source>
        <dbReference type="Proteomes" id="UP000663848"/>
    </source>
</evidence>
<reference evidence="1" key="1">
    <citation type="submission" date="2021-02" db="EMBL/GenBank/DDBJ databases">
        <authorList>
            <person name="Nowell W R."/>
        </authorList>
    </citation>
    <scope>NUCLEOTIDE SEQUENCE</scope>
</reference>
<accession>A0A822AAQ6</accession>
<dbReference type="Gene3D" id="2.60.420.10">
    <property type="entry name" value="Maltose phosphorylase, domain 3"/>
    <property type="match status" value="1"/>
</dbReference>
<dbReference type="EMBL" id="CAJOBR010030874">
    <property type="protein sequence ID" value="CAF4992795.1"/>
    <property type="molecule type" value="Genomic_DNA"/>
</dbReference>
<gene>
    <name evidence="1" type="ORF">QYT958_LOCUS37292</name>
</gene>
<protein>
    <submittedName>
        <fullName evidence="1">Uncharacterized protein</fullName>
    </submittedName>
</protein>
<comment type="caution">
    <text evidence="1">The sequence shown here is derived from an EMBL/GenBank/DDBJ whole genome shotgun (WGS) entry which is preliminary data.</text>
</comment>
<proteinExistence type="predicted"/>
<sequence length="110" mass="12529">MLSENKKHLLTKIDCQLSTLYGLVHVSYTRDESDTFANSILLRVSIPSNAQAQVIFEPLYPGARCVTIMENHEVIWSIDSKDNSVFHDVNTGLMTRQVGSGDYEYQAFWE</sequence>
<dbReference type="AlphaFoldDB" id="A0A822AAQ6"/>